<evidence type="ECO:0000256" key="1">
    <source>
        <dbReference type="SAM" id="MobiDB-lite"/>
    </source>
</evidence>
<dbReference type="RefSeq" id="WP_120685101.1">
    <property type="nucleotide sequence ID" value="NZ_RBAL01000035.1"/>
</dbReference>
<reference evidence="2 3" key="1">
    <citation type="journal article" date="2014" name="Int. J. Syst. Evol. Microbiol.">
        <title>Streptomyces hoynatensis sp. nov., isolated from deep marine sediment.</title>
        <authorList>
            <person name="Veyisoglu A."/>
            <person name="Sahin N."/>
        </authorList>
    </citation>
    <scope>NUCLEOTIDE SEQUENCE [LARGE SCALE GENOMIC DNA]</scope>
    <source>
        <strain evidence="2 3">KCTC 29097</strain>
    </source>
</reference>
<dbReference type="EMBL" id="RBAL01000035">
    <property type="protein sequence ID" value="RKN35877.1"/>
    <property type="molecule type" value="Genomic_DNA"/>
</dbReference>
<dbReference type="Proteomes" id="UP000272474">
    <property type="component" value="Unassembled WGS sequence"/>
</dbReference>
<dbReference type="AlphaFoldDB" id="A0A3A9YM64"/>
<dbReference type="SUPFAM" id="SSF160424">
    <property type="entry name" value="BH3703-like"/>
    <property type="match status" value="1"/>
</dbReference>
<gene>
    <name evidence="2" type="ORF">D7294_30695</name>
</gene>
<keyword evidence="3" id="KW-1185">Reference proteome</keyword>
<accession>A0A3A9YM64</accession>
<dbReference type="InterPro" id="IPR036170">
    <property type="entry name" value="YezG-like_sf"/>
</dbReference>
<dbReference type="OrthoDB" id="4505613at2"/>
<proteinExistence type="predicted"/>
<organism evidence="2 3">
    <name type="scientific">Streptomyces hoynatensis</name>
    <dbReference type="NCBI Taxonomy" id="1141874"/>
    <lineage>
        <taxon>Bacteria</taxon>
        <taxon>Bacillati</taxon>
        <taxon>Actinomycetota</taxon>
        <taxon>Actinomycetes</taxon>
        <taxon>Kitasatosporales</taxon>
        <taxon>Streptomycetaceae</taxon>
        <taxon>Streptomyces</taxon>
    </lineage>
</organism>
<protein>
    <submittedName>
        <fullName evidence="2">Uncharacterized protein</fullName>
    </submittedName>
</protein>
<sequence length="746" mass="78480">MTRYVMAATDAGGGQREERTVSVEPTLDDAAAFGGRHGRNYVAVRYGHDDITLYGRDAAGAWSVLVTHAPAAVVVVRRREHDAECRPEPDWEDGLAAGDPLGYLSAPEAGYLLSAVDVAGESFGDRGSATAPTLGEAAEWGERHEANYVLAGPADGDVVTLYGRDAGGGWSVVAAGVDVETAWEACLWFDLTQHYAGGPVSPGGGPGNGPGPGADSGADSGGGVRHPLDLVPEPAGGRMAAERAISLVVERIRARGLDYPTRGLAADRFDGGWSVYAPAEVDESDPMAFLDLPVGRSVFLVGDLGRVKEISSSVPPPQAERMFAAEEAYVRRGLADERFLAELGNEAMRRDAESGGAAGIASFTVEPPGEEATAARASALLAPLVQQVALLGPPGWNRFEAAFSCTVSGEVARLRFWSGKRSAEVPVPEQIALLVRRQRHLAARMPAGPWWRLLLTVGHTEGTDATIATEYDYGDRPFPDGQLLAPEHYRDDLLAYPRAEVPAWLAAHAARAGRPGGVGEPGGEPGVGEAGPGAAGAGGGGGAGRAAAGPARVAPPAPAPVLDAKVGWSSLHADPQVITYGRKSIELDQAEWVGYASTHTTTKRFLGPTSHQNTWEFRVGRYPYHGGPGVTVQFFKAGRHAEPPGEWLFLVNLVRQYLEPRLLADLVERVRRGETVTAGGSVKVSRDGIACAKPRVSLPWGSFDGARLDNGMVCVRQAGVERPVLTVPLSHPNATLLPALFAALAP</sequence>
<feature type="region of interest" description="Disordered" evidence="1">
    <location>
        <begin position="199"/>
        <end position="233"/>
    </location>
</feature>
<feature type="compositionally biased region" description="Gly residues" evidence="1">
    <location>
        <begin position="514"/>
        <end position="544"/>
    </location>
</feature>
<name>A0A3A9YM64_9ACTN</name>
<evidence type="ECO:0000313" key="2">
    <source>
        <dbReference type="EMBL" id="RKN35877.1"/>
    </source>
</evidence>
<comment type="caution">
    <text evidence="2">The sequence shown here is derived from an EMBL/GenBank/DDBJ whole genome shotgun (WGS) entry which is preliminary data.</text>
</comment>
<feature type="compositionally biased region" description="Gly residues" evidence="1">
    <location>
        <begin position="200"/>
        <end position="224"/>
    </location>
</feature>
<evidence type="ECO:0000313" key="3">
    <source>
        <dbReference type="Proteomes" id="UP000272474"/>
    </source>
</evidence>
<feature type="region of interest" description="Disordered" evidence="1">
    <location>
        <begin position="512"/>
        <end position="551"/>
    </location>
</feature>